<dbReference type="InterPro" id="IPR036390">
    <property type="entry name" value="WH_DNA-bd_sf"/>
</dbReference>
<evidence type="ECO:0000256" key="3">
    <source>
        <dbReference type="ARBA" id="ARBA00023163"/>
    </source>
</evidence>
<protein>
    <submittedName>
        <fullName evidence="7">IclR family transcriptional regulator</fullName>
    </submittedName>
</protein>
<dbReference type="InterPro" id="IPR050707">
    <property type="entry name" value="HTH_MetabolicPath_Reg"/>
</dbReference>
<dbReference type="Gene3D" id="1.10.10.10">
    <property type="entry name" value="Winged helix-like DNA-binding domain superfamily/Winged helix DNA-binding domain"/>
    <property type="match status" value="1"/>
</dbReference>
<evidence type="ECO:0000256" key="1">
    <source>
        <dbReference type="ARBA" id="ARBA00023015"/>
    </source>
</evidence>
<gene>
    <name evidence="7" type="ORF">H0484_06705</name>
</gene>
<dbReference type="PROSITE" id="PS51078">
    <property type="entry name" value="ICLR_ED"/>
    <property type="match status" value="1"/>
</dbReference>
<dbReference type="SUPFAM" id="SSF55781">
    <property type="entry name" value="GAF domain-like"/>
    <property type="match status" value="1"/>
</dbReference>
<dbReference type="Pfam" id="PF01614">
    <property type="entry name" value="IclR_C"/>
    <property type="match status" value="1"/>
</dbReference>
<dbReference type="InterPro" id="IPR029016">
    <property type="entry name" value="GAF-like_dom_sf"/>
</dbReference>
<keyword evidence="2" id="KW-0238">DNA-binding</keyword>
<feature type="domain" description="IclR-ED" evidence="6">
    <location>
        <begin position="88"/>
        <end position="275"/>
    </location>
</feature>
<sequence>MHDSPESSRSAPRRRHAGDTERRRIQSIETGFALVTTLVDAATPLSLGDLAKRAGMSAAKAHPYLVSFINVGLVRQDVVTGQYELGPFAMQMGLVSLQRLDPIRVALPQVSALSSRIGHTLCLAVMGSHGPTVVHISEASYPVHVNLRPGTVMSLRHTATGRVFAAWLPEAVLKHFLEREAGDKAVVTSVGHPSPTESAWQADLQDIRARGMARAQGHPLPGVNAFSLPVFNHEGQIVLALTCLGPSFLLDTDWESPIAASLKQCADMISIELGKPAV</sequence>
<comment type="caution">
    <text evidence="7">The sequence shown here is derived from an EMBL/GenBank/DDBJ whole genome shotgun (WGS) entry which is preliminary data.</text>
</comment>
<accession>A0ABS8CBM4</accession>
<dbReference type="SUPFAM" id="SSF46785">
    <property type="entry name" value="Winged helix' DNA-binding domain"/>
    <property type="match status" value="1"/>
</dbReference>
<dbReference type="Gene3D" id="3.30.450.40">
    <property type="match status" value="1"/>
</dbReference>
<evidence type="ECO:0000256" key="4">
    <source>
        <dbReference type="SAM" id="MobiDB-lite"/>
    </source>
</evidence>
<proteinExistence type="predicted"/>
<dbReference type="InterPro" id="IPR014757">
    <property type="entry name" value="Tscrpt_reg_IclR_C"/>
</dbReference>
<organism evidence="7 8">
    <name type="scientific">Mesopusillimonas faecipullorum</name>
    <dbReference type="NCBI Taxonomy" id="2755040"/>
    <lineage>
        <taxon>Bacteria</taxon>
        <taxon>Pseudomonadati</taxon>
        <taxon>Pseudomonadota</taxon>
        <taxon>Betaproteobacteria</taxon>
        <taxon>Burkholderiales</taxon>
        <taxon>Alcaligenaceae</taxon>
        <taxon>Mesopusillimonas</taxon>
    </lineage>
</organism>
<dbReference type="InterPro" id="IPR036388">
    <property type="entry name" value="WH-like_DNA-bd_sf"/>
</dbReference>
<dbReference type="RefSeq" id="WP_226953783.1">
    <property type="nucleotide sequence ID" value="NZ_JACDXW010000003.1"/>
</dbReference>
<keyword evidence="1" id="KW-0805">Transcription regulation</keyword>
<evidence type="ECO:0000259" key="5">
    <source>
        <dbReference type="PROSITE" id="PS51077"/>
    </source>
</evidence>
<dbReference type="SMART" id="SM00346">
    <property type="entry name" value="HTH_ICLR"/>
    <property type="match status" value="1"/>
</dbReference>
<dbReference type="PANTHER" id="PTHR30136:SF8">
    <property type="entry name" value="TRANSCRIPTIONAL REGULATORY PROTEIN"/>
    <property type="match status" value="1"/>
</dbReference>
<dbReference type="InterPro" id="IPR005471">
    <property type="entry name" value="Tscrpt_reg_IclR_N"/>
</dbReference>
<dbReference type="Pfam" id="PF09339">
    <property type="entry name" value="HTH_IclR"/>
    <property type="match status" value="1"/>
</dbReference>
<feature type="region of interest" description="Disordered" evidence="4">
    <location>
        <begin position="1"/>
        <end position="22"/>
    </location>
</feature>
<dbReference type="PANTHER" id="PTHR30136">
    <property type="entry name" value="HELIX-TURN-HELIX TRANSCRIPTIONAL REGULATOR, ICLR FAMILY"/>
    <property type="match status" value="1"/>
</dbReference>
<dbReference type="PROSITE" id="PS51077">
    <property type="entry name" value="HTH_ICLR"/>
    <property type="match status" value="1"/>
</dbReference>
<reference evidence="7 8" key="1">
    <citation type="submission" date="2020-07" db="EMBL/GenBank/DDBJ databases">
        <title>Pusillimonas sp. nov., isolated from poultry manure in Taiwan.</title>
        <authorList>
            <person name="Lin S.-Y."/>
            <person name="Tang Y.-S."/>
            <person name="Young C.-C."/>
        </authorList>
    </citation>
    <scope>NUCLEOTIDE SEQUENCE [LARGE SCALE GENOMIC DNA]</scope>
    <source>
        <strain evidence="7 8">CC-YST705</strain>
    </source>
</reference>
<evidence type="ECO:0000313" key="7">
    <source>
        <dbReference type="EMBL" id="MCB5363435.1"/>
    </source>
</evidence>
<evidence type="ECO:0000259" key="6">
    <source>
        <dbReference type="PROSITE" id="PS51078"/>
    </source>
</evidence>
<dbReference type="EMBL" id="JACDXW010000003">
    <property type="protein sequence ID" value="MCB5363435.1"/>
    <property type="molecule type" value="Genomic_DNA"/>
</dbReference>
<name>A0ABS8CBM4_9BURK</name>
<evidence type="ECO:0000256" key="2">
    <source>
        <dbReference type="ARBA" id="ARBA00023125"/>
    </source>
</evidence>
<evidence type="ECO:0000313" key="8">
    <source>
        <dbReference type="Proteomes" id="UP000776983"/>
    </source>
</evidence>
<dbReference type="Proteomes" id="UP000776983">
    <property type="component" value="Unassembled WGS sequence"/>
</dbReference>
<keyword evidence="3" id="KW-0804">Transcription</keyword>
<keyword evidence="8" id="KW-1185">Reference proteome</keyword>
<feature type="domain" description="HTH iclR-type" evidence="5">
    <location>
        <begin position="25"/>
        <end position="87"/>
    </location>
</feature>